<dbReference type="RefSeq" id="WP_311704270.1">
    <property type="nucleotide sequence ID" value="NZ_JAVREL010000005.1"/>
</dbReference>
<gene>
    <name evidence="5" type="ORF">RM590_10960</name>
</gene>
<evidence type="ECO:0000256" key="1">
    <source>
        <dbReference type="ARBA" id="ARBA00023015"/>
    </source>
</evidence>
<accession>A0ABU2MNE1</accession>
<dbReference type="Pfam" id="PF13377">
    <property type="entry name" value="Peripla_BP_3"/>
    <property type="match status" value="1"/>
</dbReference>
<keyword evidence="2 5" id="KW-0238">DNA-binding</keyword>
<dbReference type="PANTHER" id="PTHR30146:SF153">
    <property type="entry name" value="LACTOSE OPERON REPRESSOR"/>
    <property type="match status" value="1"/>
</dbReference>
<dbReference type="PROSITE" id="PS50932">
    <property type="entry name" value="HTH_LACI_2"/>
    <property type="match status" value="1"/>
</dbReference>
<dbReference type="InterPro" id="IPR000843">
    <property type="entry name" value="HTH_LacI"/>
</dbReference>
<name>A0ABU2MNE1_9ACTN</name>
<dbReference type="CDD" id="cd06296">
    <property type="entry name" value="PBP1_CatR-like"/>
    <property type="match status" value="1"/>
</dbReference>
<evidence type="ECO:0000313" key="5">
    <source>
        <dbReference type="EMBL" id="MDT0343131.1"/>
    </source>
</evidence>
<dbReference type="InterPro" id="IPR028082">
    <property type="entry name" value="Peripla_BP_I"/>
</dbReference>
<keyword evidence="3" id="KW-0804">Transcription</keyword>
<dbReference type="InterPro" id="IPR046335">
    <property type="entry name" value="LacI/GalR-like_sensor"/>
</dbReference>
<dbReference type="SUPFAM" id="SSF47413">
    <property type="entry name" value="lambda repressor-like DNA-binding domains"/>
    <property type="match status" value="1"/>
</dbReference>
<sequence length="354" mass="37078">MAGTISGRATLEAVARAAGVSKATVSKVLNGRPGVSAETRAHVQRVLRGVGYTPTTGPRDSAPRLGAVQAVFSQLFGPYSMHILDGVLAGARDLGVEVVTSVLRPRAGAQATTEPASPGVAWIEELSARGRAGLIVVTSELAPEEIAACDRLGLGLVVVDPRNPLDENVVSVGATNWAGGVQATEHLLSLGHRRIAYAGGPDRSVPARERLHGYREALETAGIAVDPALTLHDDFAADAGRRMAEILLDRDDPPTAVFAGSDLIAMGVFQAARARGLTVPADLSVVGFDDTYGAPWTDPPLTTINQPLLDMGRVATRTVLQLARGETPDSHHVQLATRLVVRESTAPPPPPRRA</sequence>
<feature type="domain" description="HTH lacI-type" evidence="4">
    <location>
        <begin position="9"/>
        <end position="63"/>
    </location>
</feature>
<dbReference type="InterPro" id="IPR010982">
    <property type="entry name" value="Lambda_DNA-bd_dom_sf"/>
</dbReference>
<dbReference type="CDD" id="cd01392">
    <property type="entry name" value="HTH_LacI"/>
    <property type="match status" value="1"/>
</dbReference>
<dbReference type="Proteomes" id="UP001183246">
    <property type="component" value="Unassembled WGS sequence"/>
</dbReference>
<dbReference type="Gene3D" id="3.40.50.2300">
    <property type="match status" value="2"/>
</dbReference>
<dbReference type="Gene3D" id="1.10.260.40">
    <property type="entry name" value="lambda repressor-like DNA-binding domains"/>
    <property type="match status" value="1"/>
</dbReference>
<organism evidence="5 6">
    <name type="scientific">Streptomyces litchfieldiae</name>
    <dbReference type="NCBI Taxonomy" id="3075543"/>
    <lineage>
        <taxon>Bacteria</taxon>
        <taxon>Bacillati</taxon>
        <taxon>Actinomycetota</taxon>
        <taxon>Actinomycetes</taxon>
        <taxon>Kitasatosporales</taxon>
        <taxon>Streptomycetaceae</taxon>
        <taxon>Streptomyces</taxon>
    </lineage>
</organism>
<protein>
    <submittedName>
        <fullName evidence="5">LacI family DNA-binding transcriptional regulator</fullName>
    </submittedName>
</protein>
<proteinExistence type="predicted"/>
<keyword evidence="6" id="KW-1185">Reference proteome</keyword>
<comment type="caution">
    <text evidence="5">The sequence shown here is derived from an EMBL/GenBank/DDBJ whole genome shotgun (WGS) entry which is preliminary data.</text>
</comment>
<reference evidence="6" key="1">
    <citation type="submission" date="2023-07" db="EMBL/GenBank/DDBJ databases">
        <title>30 novel species of actinomycetes from the DSMZ collection.</title>
        <authorList>
            <person name="Nouioui I."/>
        </authorList>
    </citation>
    <scope>NUCLEOTIDE SEQUENCE [LARGE SCALE GENOMIC DNA]</scope>
    <source>
        <strain evidence="6">DSM 44938</strain>
    </source>
</reference>
<dbReference type="GO" id="GO:0003677">
    <property type="term" value="F:DNA binding"/>
    <property type="evidence" value="ECO:0007669"/>
    <property type="project" value="UniProtKB-KW"/>
</dbReference>
<evidence type="ECO:0000259" key="4">
    <source>
        <dbReference type="PROSITE" id="PS50932"/>
    </source>
</evidence>
<evidence type="ECO:0000313" key="6">
    <source>
        <dbReference type="Proteomes" id="UP001183246"/>
    </source>
</evidence>
<dbReference type="SMART" id="SM00354">
    <property type="entry name" value="HTH_LACI"/>
    <property type="match status" value="1"/>
</dbReference>
<dbReference type="Pfam" id="PF00356">
    <property type="entry name" value="LacI"/>
    <property type="match status" value="1"/>
</dbReference>
<evidence type="ECO:0000256" key="3">
    <source>
        <dbReference type="ARBA" id="ARBA00023163"/>
    </source>
</evidence>
<evidence type="ECO:0000256" key="2">
    <source>
        <dbReference type="ARBA" id="ARBA00023125"/>
    </source>
</evidence>
<dbReference type="EMBL" id="JAVREL010000005">
    <property type="protein sequence ID" value="MDT0343131.1"/>
    <property type="molecule type" value="Genomic_DNA"/>
</dbReference>
<keyword evidence="1" id="KW-0805">Transcription regulation</keyword>
<dbReference type="PANTHER" id="PTHR30146">
    <property type="entry name" value="LACI-RELATED TRANSCRIPTIONAL REPRESSOR"/>
    <property type="match status" value="1"/>
</dbReference>
<dbReference type="SUPFAM" id="SSF53822">
    <property type="entry name" value="Periplasmic binding protein-like I"/>
    <property type="match status" value="1"/>
</dbReference>